<gene>
    <name evidence="2" type="ORF">T10_1628</name>
</gene>
<sequence>MDPHFTSYTILQYLLEHGLTAVGTDSAHRRDVPACLHKDTRRDLYSTLTVYVQNKKVTIISYVPRKNRNVFLMTSCHAKLKKDNHRDGERCAANEQWRFQCDDRRRIAIKTALNTKIEDGRQRPEDDGKFGKYILLSSSTGYTARATLTISNDESPYFHSSPLPHPVAVPEACRLARSEARSSPARLPLRRLLPPCP</sequence>
<keyword evidence="3" id="KW-1185">Reference proteome</keyword>
<feature type="domain" description="PiggyBac transposable element-derived protein" evidence="1">
    <location>
        <begin position="1"/>
        <end position="94"/>
    </location>
</feature>
<proteinExistence type="predicted"/>
<evidence type="ECO:0000313" key="3">
    <source>
        <dbReference type="Proteomes" id="UP000054843"/>
    </source>
</evidence>
<dbReference type="InterPro" id="IPR029526">
    <property type="entry name" value="PGBD"/>
</dbReference>
<organism evidence="2 3">
    <name type="scientific">Trichinella papuae</name>
    <dbReference type="NCBI Taxonomy" id="268474"/>
    <lineage>
        <taxon>Eukaryota</taxon>
        <taxon>Metazoa</taxon>
        <taxon>Ecdysozoa</taxon>
        <taxon>Nematoda</taxon>
        <taxon>Enoplea</taxon>
        <taxon>Dorylaimia</taxon>
        <taxon>Trichinellida</taxon>
        <taxon>Trichinellidae</taxon>
        <taxon>Trichinella</taxon>
    </lineage>
</organism>
<dbReference type="Pfam" id="PF13843">
    <property type="entry name" value="DDE_Tnp_1_7"/>
    <property type="match status" value="1"/>
</dbReference>
<accession>A0A0V1MWQ6</accession>
<dbReference type="Proteomes" id="UP000054843">
    <property type="component" value="Unassembled WGS sequence"/>
</dbReference>
<evidence type="ECO:0000259" key="1">
    <source>
        <dbReference type="Pfam" id="PF13843"/>
    </source>
</evidence>
<reference evidence="2 3" key="1">
    <citation type="submission" date="2015-01" db="EMBL/GenBank/DDBJ databases">
        <title>Evolution of Trichinella species and genotypes.</title>
        <authorList>
            <person name="Korhonen P.K."/>
            <person name="Edoardo P."/>
            <person name="Giuseppe L.R."/>
            <person name="Gasser R.B."/>
        </authorList>
    </citation>
    <scope>NUCLEOTIDE SEQUENCE [LARGE SCALE GENOMIC DNA]</scope>
    <source>
        <strain evidence="2">ISS1980</strain>
    </source>
</reference>
<dbReference type="AlphaFoldDB" id="A0A0V1MWQ6"/>
<evidence type="ECO:0000313" key="2">
    <source>
        <dbReference type="EMBL" id="KRZ76210.1"/>
    </source>
</evidence>
<dbReference type="EMBL" id="JYDO01000030">
    <property type="protein sequence ID" value="KRZ76210.1"/>
    <property type="molecule type" value="Genomic_DNA"/>
</dbReference>
<protein>
    <recommendedName>
        <fullName evidence="1">PiggyBac transposable element-derived protein domain-containing protein</fullName>
    </recommendedName>
</protein>
<name>A0A0V1MWQ6_9BILA</name>
<comment type="caution">
    <text evidence="2">The sequence shown here is derived from an EMBL/GenBank/DDBJ whole genome shotgun (WGS) entry which is preliminary data.</text>
</comment>